<protein>
    <submittedName>
        <fullName evidence="1">Uncharacterized protein</fullName>
    </submittedName>
</protein>
<dbReference type="EMBL" id="MAGO01000009">
    <property type="protein sequence ID" value="OCC14770.1"/>
    <property type="molecule type" value="Genomic_DNA"/>
</dbReference>
<name>A0A1B9F4B6_9BACT</name>
<dbReference type="AlphaFoldDB" id="A0A1B9F4B6"/>
<keyword evidence="2" id="KW-1185">Reference proteome</keyword>
<organism evidence="1 2">
    <name type="scientific">Dissulfuribacter thermophilus</name>
    <dbReference type="NCBI Taxonomy" id="1156395"/>
    <lineage>
        <taxon>Bacteria</taxon>
        <taxon>Pseudomonadati</taxon>
        <taxon>Thermodesulfobacteriota</taxon>
        <taxon>Dissulfuribacteria</taxon>
        <taxon>Dissulfuribacterales</taxon>
        <taxon>Dissulfuribacteraceae</taxon>
        <taxon>Dissulfuribacter</taxon>
    </lineage>
</organism>
<accession>A0A1B9F4B6</accession>
<sequence length="51" mass="5572">MAISAGMRVSYKGMTFEITDGLCIFMKDGLMVEGTIRKLIQTGEMKIIGGK</sequence>
<proteinExistence type="predicted"/>
<evidence type="ECO:0000313" key="1">
    <source>
        <dbReference type="EMBL" id="OCC14770.1"/>
    </source>
</evidence>
<dbReference type="STRING" id="1156395.DBT_1830"/>
<dbReference type="Proteomes" id="UP000093080">
    <property type="component" value="Unassembled WGS sequence"/>
</dbReference>
<gene>
    <name evidence="1" type="ORF">DBT_1830</name>
</gene>
<reference evidence="1 2" key="1">
    <citation type="submission" date="2016-06" db="EMBL/GenBank/DDBJ databases">
        <title>Respiratory ammonification of nitrate coupled to the oxidation of elemental sulfur in deep-sea autotrophic thermophilic bacteria.</title>
        <authorList>
            <person name="Slobodkina G.B."/>
            <person name="Mardanov A.V."/>
            <person name="Ravin N.V."/>
            <person name="Frolova A.A."/>
            <person name="Viryasiv M.B."/>
            <person name="Chernyh N.A."/>
            <person name="Bonch-Osmolovskaya E.A."/>
            <person name="Slobodkin A.I."/>
        </authorList>
    </citation>
    <scope>NUCLEOTIDE SEQUENCE [LARGE SCALE GENOMIC DNA]</scope>
    <source>
        <strain evidence="1 2">S69</strain>
    </source>
</reference>
<evidence type="ECO:0000313" key="2">
    <source>
        <dbReference type="Proteomes" id="UP000093080"/>
    </source>
</evidence>
<comment type="caution">
    <text evidence="1">The sequence shown here is derived from an EMBL/GenBank/DDBJ whole genome shotgun (WGS) entry which is preliminary data.</text>
</comment>